<name>A0A2W1BWU9_HELAM</name>
<dbReference type="Proteomes" id="UP000249218">
    <property type="component" value="Unassembled WGS sequence"/>
</dbReference>
<feature type="compositionally biased region" description="Pro residues" evidence="2">
    <location>
        <begin position="297"/>
        <end position="310"/>
    </location>
</feature>
<evidence type="ECO:0000256" key="2">
    <source>
        <dbReference type="SAM" id="MobiDB-lite"/>
    </source>
</evidence>
<protein>
    <recommendedName>
        <fullName evidence="5">Epidermal growth factor receptor substrate 15-like 1</fullName>
    </recommendedName>
</protein>
<dbReference type="PANTHER" id="PTHR45615:SF80">
    <property type="entry name" value="GRIP DOMAIN-CONTAINING PROTEIN"/>
    <property type="match status" value="1"/>
</dbReference>
<dbReference type="EMBL" id="KZ149965">
    <property type="protein sequence ID" value="PZC76223.1"/>
    <property type="molecule type" value="Genomic_DNA"/>
</dbReference>
<reference evidence="3 4" key="1">
    <citation type="journal article" date="2017" name="BMC Biol.">
        <title>Genomic innovations, transcriptional plasticity and gene loss underlying the evolution and divergence of two highly polyphagous and invasive Helicoverpa pest species.</title>
        <authorList>
            <person name="Pearce S.L."/>
            <person name="Clarke D.F."/>
            <person name="East P.D."/>
            <person name="Elfekih S."/>
            <person name="Gordon K.H."/>
            <person name="Jermiin L.S."/>
            <person name="McGaughran A."/>
            <person name="Oakeshott J.G."/>
            <person name="Papanikolaou A."/>
            <person name="Perera O.P."/>
            <person name="Rane R.V."/>
            <person name="Richards S."/>
            <person name="Tay W.T."/>
            <person name="Walsh T.K."/>
            <person name="Anderson A."/>
            <person name="Anderson C.J."/>
            <person name="Asgari S."/>
            <person name="Board P.G."/>
            <person name="Bretschneider A."/>
            <person name="Campbell P.M."/>
            <person name="Chertemps T."/>
            <person name="Christeller J.T."/>
            <person name="Coppin C.W."/>
            <person name="Downes S.J."/>
            <person name="Duan G."/>
            <person name="Farnsworth C.A."/>
            <person name="Good R.T."/>
            <person name="Han L.B."/>
            <person name="Han Y.C."/>
            <person name="Hatje K."/>
            <person name="Horne I."/>
            <person name="Huang Y.P."/>
            <person name="Hughes D.S."/>
            <person name="Jacquin-Joly E."/>
            <person name="James W."/>
            <person name="Jhangiani S."/>
            <person name="Kollmar M."/>
            <person name="Kuwar S.S."/>
            <person name="Li S."/>
            <person name="Liu N.Y."/>
            <person name="Maibeche M.T."/>
            <person name="Miller J.R."/>
            <person name="Montagne N."/>
            <person name="Perry T."/>
            <person name="Qu J."/>
            <person name="Song S.V."/>
            <person name="Sutton G.G."/>
            <person name="Vogel H."/>
            <person name="Walenz B.P."/>
            <person name="Xu W."/>
            <person name="Zhang H.J."/>
            <person name="Zou Z."/>
            <person name="Batterham P."/>
            <person name="Edwards O.R."/>
            <person name="Feyereisen R."/>
            <person name="Gibbs R.A."/>
            <person name="Heckel D.G."/>
            <person name="McGrath A."/>
            <person name="Robin C."/>
            <person name="Scherer S.E."/>
            <person name="Worley K.C."/>
            <person name="Wu Y.D."/>
        </authorList>
    </citation>
    <scope>NUCLEOTIDE SEQUENCE [LARGE SCALE GENOMIC DNA]</scope>
    <source>
        <strain evidence="3">Harm_GR_Male_#8</strain>
        <tissue evidence="3">Whole organism</tissue>
    </source>
</reference>
<proteinExistence type="predicted"/>
<feature type="compositionally biased region" description="Basic and acidic residues" evidence="2">
    <location>
        <begin position="322"/>
        <end position="331"/>
    </location>
</feature>
<evidence type="ECO:0000313" key="3">
    <source>
        <dbReference type="EMBL" id="PZC76223.1"/>
    </source>
</evidence>
<dbReference type="PANTHER" id="PTHR45615">
    <property type="entry name" value="MYOSIN HEAVY CHAIN, NON-MUSCLE"/>
    <property type="match status" value="1"/>
</dbReference>
<evidence type="ECO:0000256" key="1">
    <source>
        <dbReference type="SAM" id="Coils"/>
    </source>
</evidence>
<evidence type="ECO:0008006" key="5">
    <source>
        <dbReference type="Google" id="ProtNLM"/>
    </source>
</evidence>
<feature type="compositionally biased region" description="Polar residues" evidence="2">
    <location>
        <begin position="481"/>
        <end position="495"/>
    </location>
</feature>
<dbReference type="Gene3D" id="1.10.287.1490">
    <property type="match status" value="1"/>
</dbReference>
<gene>
    <name evidence="3" type="primary">HaOG204903</name>
    <name evidence="3" type="ORF">B5X24_HaOG204903</name>
</gene>
<keyword evidence="1" id="KW-0175">Coiled coil</keyword>
<feature type="compositionally biased region" description="Low complexity" evidence="2">
    <location>
        <begin position="410"/>
        <end position="435"/>
    </location>
</feature>
<dbReference type="SUPFAM" id="SSF57997">
    <property type="entry name" value="Tropomyosin"/>
    <property type="match status" value="1"/>
</dbReference>
<feature type="region of interest" description="Disordered" evidence="2">
    <location>
        <begin position="190"/>
        <end position="352"/>
    </location>
</feature>
<evidence type="ECO:0000313" key="4">
    <source>
        <dbReference type="Proteomes" id="UP000249218"/>
    </source>
</evidence>
<organism evidence="3 4">
    <name type="scientific">Helicoverpa armigera</name>
    <name type="common">Cotton bollworm</name>
    <name type="synonym">Heliothis armigera</name>
    <dbReference type="NCBI Taxonomy" id="29058"/>
    <lineage>
        <taxon>Eukaryota</taxon>
        <taxon>Metazoa</taxon>
        <taxon>Ecdysozoa</taxon>
        <taxon>Arthropoda</taxon>
        <taxon>Hexapoda</taxon>
        <taxon>Insecta</taxon>
        <taxon>Pterygota</taxon>
        <taxon>Neoptera</taxon>
        <taxon>Endopterygota</taxon>
        <taxon>Lepidoptera</taxon>
        <taxon>Glossata</taxon>
        <taxon>Ditrysia</taxon>
        <taxon>Noctuoidea</taxon>
        <taxon>Noctuidae</taxon>
        <taxon>Heliothinae</taxon>
        <taxon>Helicoverpa</taxon>
    </lineage>
</organism>
<feature type="region of interest" description="Disordered" evidence="2">
    <location>
        <begin position="364"/>
        <end position="541"/>
    </location>
</feature>
<keyword evidence="4" id="KW-1185">Reference proteome</keyword>
<sequence length="580" mass="62996">MEAIAREVDALARERLALEAELAAKQRDLTVKTGEADSLQSELDTLTATLKQLENQKGEAQKRLNDLKSQVEKLRSQVSAQEAAAAETEAEVAGRRAAAQTLREKERALQADVAEAEAEAEAVTAQLRRTVLAVSQANIKISHLEEQHRLISAAAETLAAPGVAPGDVLTLQPQYSAEHLERLVRGATPNDALEDEPFAKSNGFASGGGFESEPFAAFPTSTQPHDPFAPNHNALPQQDGFGSDPFASSADPFAGDAFTAHDNTAEVNDDDPFAVLHAPSRRTPTPALPPKRHKTPPPRPAPPRPNPPGKTDPAPAMDFADDPFKDYRYEDPFNIEDPFADQTDSRRLDPFGAARPTSVAGFETDDFFAPGAPLNGSAAPPSRPSGRVSAPPLATDPFAARSDFKPKPSAANNNDTWAAWPNDNWAADDAWPQPAHTTRSADAWASNKKNTNTTTASDWKTDNWANKTDDWATDWGATDANKNLNETWPTTNTLPSKKEKSPRPVKYAKSLVHTIGGIGRTKQKEKKQKNVVSEGALPTEEQQWAWAAAESRRLQAEAEARRRQEDHELQLALALSRQDN</sequence>
<dbReference type="AlphaFoldDB" id="A0A2W1BWU9"/>
<accession>A0A2W1BWU9</accession>
<feature type="coiled-coil region" evidence="1">
    <location>
        <begin position="1"/>
        <end position="133"/>
    </location>
</feature>
<dbReference type="OrthoDB" id="524326at2759"/>